<dbReference type="EMBL" id="JAKCXM010002848">
    <property type="protein sequence ID" value="KAJ0389937.1"/>
    <property type="molecule type" value="Genomic_DNA"/>
</dbReference>
<sequence length="122" mass="13621">MRSPQRLRHSIGMELQREYLRNARRRARQSRGYFDEDEGDEDDRAIAMLGLSEDERDGQHDHRNAPQDASAVDPLDAFMAGIDAQVTQERSMASASQRPPPREKVSERGSSAAVAVVPGHGH</sequence>
<organism evidence="2 3">
    <name type="scientific">Pythium insidiosum</name>
    <name type="common">Pythiosis disease agent</name>
    <dbReference type="NCBI Taxonomy" id="114742"/>
    <lineage>
        <taxon>Eukaryota</taxon>
        <taxon>Sar</taxon>
        <taxon>Stramenopiles</taxon>
        <taxon>Oomycota</taxon>
        <taxon>Peronosporomycetes</taxon>
        <taxon>Pythiales</taxon>
        <taxon>Pythiaceae</taxon>
        <taxon>Pythium</taxon>
    </lineage>
</organism>
<dbReference type="Proteomes" id="UP001209570">
    <property type="component" value="Unassembled WGS sequence"/>
</dbReference>
<name>A0AAD5Q0Z0_PYTIN</name>
<feature type="region of interest" description="Disordered" evidence="1">
    <location>
        <begin position="85"/>
        <end position="122"/>
    </location>
</feature>
<evidence type="ECO:0000313" key="2">
    <source>
        <dbReference type="EMBL" id="KAJ0389937.1"/>
    </source>
</evidence>
<keyword evidence="3" id="KW-1185">Reference proteome</keyword>
<dbReference type="AlphaFoldDB" id="A0AAD5Q0Z0"/>
<gene>
    <name evidence="2" type="ORF">P43SY_010481</name>
</gene>
<comment type="caution">
    <text evidence="2">The sequence shown here is derived from an EMBL/GenBank/DDBJ whole genome shotgun (WGS) entry which is preliminary data.</text>
</comment>
<evidence type="ECO:0000256" key="1">
    <source>
        <dbReference type="SAM" id="MobiDB-lite"/>
    </source>
</evidence>
<accession>A0AAD5Q0Z0</accession>
<reference evidence="2" key="1">
    <citation type="submission" date="2021-12" db="EMBL/GenBank/DDBJ databases">
        <title>Prjna785345.</title>
        <authorList>
            <person name="Rujirawat T."/>
            <person name="Krajaejun T."/>
        </authorList>
    </citation>
    <scope>NUCLEOTIDE SEQUENCE</scope>
    <source>
        <strain evidence="2">Pi057C3</strain>
    </source>
</reference>
<proteinExistence type="predicted"/>
<evidence type="ECO:0000313" key="3">
    <source>
        <dbReference type="Proteomes" id="UP001209570"/>
    </source>
</evidence>
<feature type="region of interest" description="Disordered" evidence="1">
    <location>
        <begin position="26"/>
        <end position="70"/>
    </location>
</feature>
<feature type="compositionally biased region" description="Polar residues" evidence="1">
    <location>
        <begin position="85"/>
        <end position="97"/>
    </location>
</feature>
<protein>
    <submittedName>
        <fullName evidence="2">Uncharacterized protein</fullName>
    </submittedName>
</protein>